<sequence>MKKILYVTILFVIHWSANSQSDYFVYHSKINDAEIAYFMNNKPNECLALYDEVFDCYDFVFLKDLLNAAQIAIFNNKNYEKYLMRSFEFGLKIDDLKMFPLFSSVYIQYKNNKKIKKIFEEARLRYLQKIDFEYLDYIYSLAINDQVDKYKKGYEKRIDIVFQRLINVIKSKGFPSEKLLGITDTAIFAERSLKKLDINARARKYKVAKYFFYGKNRLHFDVSMPILLHHKCSSALYYDVFLKEIKLGNMHPQDLAFISDFNSQFLDKLPSYCDNLKFEGLYSFSPVTGDLTNRKDIERANKLRKKLYMIPYDVVLKKREFVEKYNFVLNFGFNGSARE</sequence>
<accession>A0A256AEV8</accession>
<dbReference type="OrthoDB" id="1490993at2"/>
<evidence type="ECO:0000313" key="1">
    <source>
        <dbReference type="EMBL" id="OYQ52203.1"/>
    </source>
</evidence>
<evidence type="ECO:0000313" key="2">
    <source>
        <dbReference type="Proteomes" id="UP000216035"/>
    </source>
</evidence>
<comment type="caution">
    <text evidence="1">The sequence shown here is derived from an EMBL/GenBank/DDBJ whole genome shotgun (WGS) entry which is preliminary data.</text>
</comment>
<reference evidence="1 2" key="1">
    <citation type="submission" date="2017-07" db="EMBL/GenBank/DDBJ databases">
        <title>Flavobacterium cyanobacteriorum sp. nov., isolated from cyanobacterial aggregates in a eutrophic lake.</title>
        <authorList>
            <person name="Cai H."/>
        </authorList>
    </citation>
    <scope>NUCLEOTIDE SEQUENCE [LARGE SCALE GENOMIC DNA]</scope>
    <source>
        <strain evidence="1 2">TH167</strain>
    </source>
</reference>
<dbReference type="RefSeq" id="WP_094484766.1">
    <property type="nucleotide sequence ID" value="NZ_NOXX01000012.1"/>
</dbReference>
<gene>
    <name evidence="1" type="ORF">CHX27_00095</name>
</gene>
<proteinExistence type="predicted"/>
<dbReference type="Proteomes" id="UP000216035">
    <property type="component" value="Unassembled WGS sequence"/>
</dbReference>
<dbReference type="EMBL" id="NOXX01000012">
    <property type="protein sequence ID" value="OYQ52203.1"/>
    <property type="molecule type" value="Genomic_DNA"/>
</dbReference>
<keyword evidence="2" id="KW-1185">Reference proteome</keyword>
<protein>
    <submittedName>
        <fullName evidence="1">Uncharacterized protein</fullName>
    </submittedName>
</protein>
<dbReference type="AlphaFoldDB" id="A0A256AEV8"/>
<organism evidence="1 2">
    <name type="scientific">Flavobacterium aurantiibacter</name>
    <dbReference type="NCBI Taxonomy" id="2023067"/>
    <lineage>
        <taxon>Bacteria</taxon>
        <taxon>Pseudomonadati</taxon>
        <taxon>Bacteroidota</taxon>
        <taxon>Flavobacteriia</taxon>
        <taxon>Flavobacteriales</taxon>
        <taxon>Flavobacteriaceae</taxon>
        <taxon>Flavobacterium</taxon>
    </lineage>
</organism>
<name>A0A256AEV8_9FLAO</name>